<dbReference type="GO" id="GO:0008236">
    <property type="term" value="F:serine-type peptidase activity"/>
    <property type="evidence" value="ECO:0007669"/>
    <property type="project" value="InterPro"/>
</dbReference>
<dbReference type="GO" id="GO:0006508">
    <property type="term" value="P:proteolysis"/>
    <property type="evidence" value="ECO:0007669"/>
    <property type="project" value="InterPro"/>
</dbReference>
<dbReference type="InterPro" id="IPR001375">
    <property type="entry name" value="Peptidase_S9_cat"/>
</dbReference>
<reference evidence="3" key="2">
    <citation type="submission" date="2009-11" db="EMBL/GenBank/DDBJ databases">
        <title>The Genome Sequence of Allomyces macrogynus strain ATCC 38327.</title>
        <authorList>
            <consortium name="The Broad Institute Genome Sequencing Platform"/>
            <person name="Russ C."/>
            <person name="Cuomo C."/>
            <person name="Shea T."/>
            <person name="Young S.K."/>
            <person name="Zeng Q."/>
            <person name="Koehrsen M."/>
            <person name="Haas B."/>
            <person name="Borodovsky M."/>
            <person name="Guigo R."/>
            <person name="Alvarado L."/>
            <person name="Berlin A."/>
            <person name="Borenstein D."/>
            <person name="Chen Z."/>
            <person name="Engels R."/>
            <person name="Freedman E."/>
            <person name="Gellesch M."/>
            <person name="Goldberg J."/>
            <person name="Griggs A."/>
            <person name="Gujja S."/>
            <person name="Heiman D."/>
            <person name="Hepburn T."/>
            <person name="Howarth C."/>
            <person name="Jen D."/>
            <person name="Larson L."/>
            <person name="Lewis B."/>
            <person name="Mehta T."/>
            <person name="Park D."/>
            <person name="Pearson M."/>
            <person name="Roberts A."/>
            <person name="Saif S."/>
            <person name="Shenoy N."/>
            <person name="Sisk P."/>
            <person name="Stolte C."/>
            <person name="Sykes S."/>
            <person name="Walk T."/>
            <person name="White J."/>
            <person name="Yandava C."/>
            <person name="Burger G."/>
            <person name="Gray M.W."/>
            <person name="Holland P.W.H."/>
            <person name="King N."/>
            <person name="Lang F.B.F."/>
            <person name="Roger A.J."/>
            <person name="Ruiz-Trillo I."/>
            <person name="Lander E."/>
            <person name="Nusbaum C."/>
        </authorList>
    </citation>
    <scope>NUCLEOTIDE SEQUENCE [LARGE SCALE GENOMIC DNA]</scope>
    <source>
        <strain evidence="3">ATCC 38327</strain>
    </source>
</reference>
<dbReference type="Pfam" id="PF00326">
    <property type="entry name" value="Peptidase_S9"/>
    <property type="match status" value="1"/>
</dbReference>
<evidence type="ECO:0000313" key="2">
    <source>
        <dbReference type="EMBL" id="KNE69877.1"/>
    </source>
</evidence>
<sequence>MHAPFNDMLGVGLDMRVPWTPWELPWWGDPRNATELATTVADSPYDLVDAITVQTRQTVLVVTARNDARVLYQETVRLAAHISVAEKRPLLLHVYPDGGHWSGTDSDGVAEWMSLAVETLSSH</sequence>
<reference evidence="2 3" key="1">
    <citation type="submission" date="2009-11" db="EMBL/GenBank/DDBJ databases">
        <title>Annotation of Allomyces macrogynus ATCC 38327.</title>
        <authorList>
            <consortium name="The Broad Institute Genome Sequencing Platform"/>
            <person name="Russ C."/>
            <person name="Cuomo C."/>
            <person name="Burger G."/>
            <person name="Gray M.W."/>
            <person name="Holland P.W.H."/>
            <person name="King N."/>
            <person name="Lang F.B.F."/>
            <person name="Roger A.J."/>
            <person name="Ruiz-Trillo I."/>
            <person name="Young S.K."/>
            <person name="Zeng Q."/>
            <person name="Gargeya S."/>
            <person name="Fitzgerald M."/>
            <person name="Haas B."/>
            <person name="Abouelleil A."/>
            <person name="Alvarado L."/>
            <person name="Arachchi H.M."/>
            <person name="Berlin A."/>
            <person name="Chapman S.B."/>
            <person name="Gearin G."/>
            <person name="Goldberg J."/>
            <person name="Griggs A."/>
            <person name="Gujja S."/>
            <person name="Hansen M."/>
            <person name="Heiman D."/>
            <person name="Howarth C."/>
            <person name="Larimer J."/>
            <person name="Lui A."/>
            <person name="MacDonald P.J.P."/>
            <person name="McCowen C."/>
            <person name="Montmayeur A."/>
            <person name="Murphy C."/>
            <person name="Neiman D."/>
            <person name="Pearson M."/>
            <person name="Priest M."/>
            <person name="Roberts A."/>
            <person name="Saif S."/>
            <person name="Shea T."/>
            <person name="Sisk P."/>
            <person name="Stolte C."/>
            <person name="Sykes S."/>
            <person name="Wortman J."/>
            <person name="Nusbaum C."/>
            <person name="Birren B."/>
        </authorList>
    </citation>
    <scope>NUCLEOTIDE SEQUENCE [LARGE SCALE GENOMIC DNA]</scope>
    <source>
        <strain evidence="2 3">ATCC 38327</strain>
    </source>
</reference>
<dbReference type="AlphaFoldDB" id="A0A0L0T563"/>
<keyword evidence="3" id="KW-1185">Reference proteome</keyword>
<dbReference type="Proteomes" id="UP000054350">
    <property type="component" value="Unassembled WGS sequence"/>
</dbReference>
<accession>A0A0L0T563</accession>
<feature type="domain" description="Peptidase S9 prolyl oligopeptidase catalytic" evidence="1">
    <location>
        <begin position="2"/>
        <end position="113"/>
    </location>
</feature>
<protein>
    <recommendedName>
        <fullName evidence="1">Peptidase S9 prolyl oligopeptidase catalytic domain-containing protein</fullName>
    </recommendedName>
</protein>
<name>A0A0L0T563_ALLM3</name>
<organism evidence="2 3">
    <name type="scientific">Allomyces macrogynus (strain ATCC 38327)</name>
    <name type="common">Allomyces javanicus var. macrogynus</name>
    <dbReference type="NCBI Taxonomy" id="578462"/>
    <lineage>
        <taxon>Eukaryota</taxon>
        <taxon>Fungi</taxon>
        <taxon>Fungi incertae sedis</taxon>
        <taxon>Blastocladiomycota</taxon>
        <taxon>Blastocladiomycetes</taxon>
        <taxon>Blastocladiales</taxon>
        <taxon>Blastocladiaceae</taxon>
        <taxon>Allomyces</taxon>
    </lineage>
</organism>
<dbReference type="EMBL" id="GG745363">
    <property type="protein sequence ID" value="KNE69877.1"/>
    <property type="molecule type" value="Genomic_DNA"/>
</dbReference>
<dbReference type="VEuPathDB" id="FungiDB:AMAG_14724"/>
<dbReference type="Gene3D" id="3.40.50.1820">
    <property type="entry name" value="alpha/beta hydrolase"/>
    <property type="match status" value="1"/>
</dbReference>
<dbReference type="OrthoDB" id="248387at2759"/>
<dbReference type="InterPro" id="IPR029058">
    <property type="entry name" value="AB_hydrolase_fold"/>
</dbReference>
<evidence type="ECO:0000259" key="1">
    <source>
        <dbReference type="Pfam" id="PF00326"/>
    </source>
</evidence>
<gene>
    <name evidence="2" type="ORF">AMAG_14724</name>
</gene>
<dbReference type="SUPFAM" id="SSF53474">
    <property type="entry name" value="alpha/beta-Hydrolases"/>
    <property type="match status" value="1"/>
</dbReference>
<proteinExistence type="predicted"/>
<evidence type="ECO:0000313" key="3">
    <source>
        <dbReference type="Proteomes" id="UP000054350"/>
    </source>
</evidence>